<dbReference type="Gene3D" id="3.40.50.720">
    <property type="entry name" value="NAD(P)-binding Rossmann-like Domain"/>
    <property type="match status" value="1"/>
</dbReference>
<keyword evidence="4" id="KW-1185">Reference proteome</keyword>
<keyword evidence="2" id="KW-0560">Oxidoreductase</keyword>
<dbReference type="PANTHER" id="PTHR45024">
    <property type="entry name" value="DEHYDROGENASES, SHORT CHAIN"/>
    <property type="match status" value="1"/>
</dbReference>
<reference evidence="3" key="1">
    <citation type="submission" date="2022-03" db="EMBL/GenBank/DDBJ databases">
        <authorList>
            <person name="Sayadi A."/>
        </authorList>
    </citation>
    <scope>NUCLEOTIDE SEQUENCE</scope>
</reference>
<comment type="caution">
    <text evidence="3">The sequence shown here is derived from an EMBL/GenBank/DDBJ whole genome shotgun (WGS) entry which is preliminary data.</text>
</comment>
<organism evidence="3 4">
    <name type="scientific">Acanthoscelides obtectus</name>
    <name type="common">Bean weevil</name>
    <name type="synonym">Bruchus obtectus</name>
    <dbReference type="NCBI Taxonomy" id="200917"/>
    <lineage>
        <taxon>Eukaryota</taxon>
        <taxon>Metazoa</taxon>
        <taxon>Ecdysozoa</taxon>
        <taxon>Arthropoda</taxon>
        <taxon>Hexapoda</taxon>
        <taxon>Insecta</taxon>
        <taxon>Pterygota</taxon>
        <taxon>Neoptera</taxon>
        <taxon>Endopterygota</taxon>
        <taxon>Coleoptera</taxon>
        <taxon>Polyphaga</taxon>
        <taxon>Cucujiformia</taxon>
        <taxon>Chrysomeloidea</taxon>
        <taxon>Chrysomelidae</taxon>
        <taxon>Bruchinae</taxon>
        <taxon>Bruchini</taxon>
        <taxon>Acanthoscelides</taxon>
    </lineage>
</organism>
<dbReference type="InterPro" id="IPR051687">
    <property type="entry name" value="Peroxisomal_Beta-Oxidation"/>
</dbReference>
<dbReference type="OrthoDB" id="3592703at2759"/>
<accession>A0A9P0KKW2</accession>
<evidence type="ECO:0000256" key="1">
    <source>
        <dbReference type="ARBA" id="ARBA00006484"/>
    </source>
</evidence>
<protein>
    <submittedName>
        <fullName evidence="3">Uncharacterized protein</fullName>
    </submittedName>
</protein>
<gene>
    <name evidence="3" type="ORF">ACAOBT_LOCUS13102</name>
</gene>
<dbReference type="PANTHER" id="PTHR45024:SF2">
    <property type="entry name" value="SCP2 DOMAIN-CONTAINING PROTEIN"/>
    <property type="match status" value="1"/>
</dbReference>
<sequence>MHLFKFHWDQSSTFTFNNIDKCITLSLRFNWNMPDLRFDGRVAVVTGAGAGLGRAYALLFASRGAKVVVNDLGVSRHGDGSSSNAADKVVEEIRRNGLYLHICIQCSYVKFLLQIF</sequence>
<dbReference type="GO" id="GO:0016491">
    <property type="term" value="F:oxidoreductase activity"/>
    <property type="evidence" value="ECO:0007669"/>
    <property type="project" value="UniProtKB-KW"/>
</dbReference>
<dbReference type="Proteomes" id="UP001152888">
    <property type="component" value="Unassembled WGS sequence"/>
</dbReference>
<evidence type="ECO:0000256" key="2">
    <source>
        <dbReference type="ARBA" id="ARBA00023002"/>
    </source>
</evidence>
<proteinExistence type="inferred from homology"/>
<dbReference type="AlphaFoldDB" id="A0A9P0KKW2"/>
<dbReference type="InterPro" id="IPR036291">
    <property type="entry name" value="NAD(P)-bd_dom_sf"/>
</dbReference>
<dbReference type="EMBL" id="CAKOFQ010006870">
    <property type="protein sequence ID" value="CAH1978140.1"/>
    <property type="molecule type" value="Genomic_DNA"/>
</dbReference>
<dbReference type="SUPFAM" id="SSF51735">
    <property type="entry name" value="NAD(P)-binding Rossmann-fold domains"/>
    <property type="match status" value="1"/>
</dbReference>
<evidence type="ECO:0000313" key="4">
    <source>
        <dbReference type="Proteomes" id="UP001152888"/>
    </source>
</evidence>
<evidence type="ECO:0000313" key="3">
    <source>
        <dbReference type="EMBL" id="CAH1978140.1"/>
    </source>
</evidence>
<comment type="similarity">
    <text evidence="1">Belongs to the short-chain dehydrogenases/reductases (SDR) family.</text>
</comment>
<name>A0A9P0KKW2_ACAOB</name>